<dbReference type="Proteomes" id="UP001482620">
    <property type="component" value="Unassembled WGS sequence"/>
</dbReference>
<dbReference type="EMBL" id="JAHRIQ010105306">
    <property type="protein sequence ID" value="MEQ2255345.1"/>
    <property type="molecule type" value="Genomic_DNA"/>
</dbReference>
<evidence type="ECO:0000313" key="1">
    <source>
        <dbReference type="EMBL" id="MEQ2255345.1"/>
    </source>
</evidence>
<comment type="caution">
    <text evidence="1">The sequence shown here is derived from an EMBL/GenBank/DDBJ whole genome shotgun (WGS) entry which is preliminary data.</text>
</comment>
<proteinExistence type="predicted"/>
<gene>
    <name evidence="1" type="ORF">ILYODFUR_012972</name>
</gene>
<protein>
    <submittedName>
        <fullName evidence="1">Uncharacterized protein</fullName>
    </submittedName>
</protein>
<reference evidence="1 2" key="1">
    <citation type="submission" date="2021-06" db="EMBL/GenBank/DDBJ databases">
        <authorList>
            <person name="Palmer J.M."/>
        </authorList>
    </citation>
    <scope>NUCLEOTIDE SEQUENCE [LARGE SCALE GENOMIC DNA]</scope>
    <source>
        <strain evidence="2">if_2019</strain>
        <tissue evidence="1">Muscle</tissue>
    </source>
</reference>
<evidence type="ECO:0000313" key="2">
    <source>
        <dbReference type="Proteomes" id="UP001482620"/>
    </source>
</evidence>
<sequence>MLDEKTWLPVSSLWTIWFGLCSDCQVLLHQTRSSISFWSLLWAREEASPKRVPQSQKPEIVQNVLKISIHFNKAPHHNPPCTKLCINTMQSVTFELISVKQAVPRAQFLYHLQFSGIVLAGFLTRFLSLFKLVGFLKPDPVFNHSLYFSRVKLRDLGRLFQRLNAFMVFMI</sequence>
<keyword evidence="2" id="KW-1185">Reference proteome</keyword>
<name>A0ABV0VDI6_9TELE</name>
<organism evidence="1 2">
    <name type="scientific">Ilyodon furcidens</name>
    <name type="common">goldbreast splitfin</name>
    <dbReference type="NCBI Taxonomy" id="33524"/>
    <lineage>
        <taxon>Eukaryota</taxon>
        <taxon>Metazoa</taxon>
        <taxon>Chordata</taxon>
        <taxon>Craniata</taxon>
        <taxon>Vertebrata</taxon>
        <taxon>Euteleostomi</taxon>
        <taxon>Actinopterygii</taxon>
        <taxon>Neopterygii</taxon>
        <taxon>Teleostei</taxon>
        <taxon>Neoteleostei</taxon>
        <taxon>Acanthomorphata</taxon>
        <taxon>Ovalentaria</taxon>
        <taxon>Atherinomorphae</taxon>
        <taxon>Cyprinodontiformes</taxon>
        <taxon>Goodeidae</taxon>
        <taxon>Ilyodon</taxon>
    </lineage>
</organism>
<accession>A0ABV0VDI6</accession>